<dbReference type="InterPro" id="IPR045132">
    <property type="entry name" value="UBE4"/>
</dbReference>
<name>A0A9W2YNI0_BIOGL</name>
<dbReference type="InterPro" id="IPR019474">
    <property type="entry name" value="Ub_conjug_fac_E4_core"/>
</dbReference>
<feature type="compositionally biased region" description="Polar residues" evidence="17">
    <location>
        <begin position="43"/>
        <end position="67"/>
    </location>
</feature>
<sequence length="1101" mass="126395">MSELTPDEIRRRRLARLQGASEQSSLPVTPVSPALMTGDIIQPSKSPLSTPQSEAHQKVQSLPSPNGANMDVDSTDTTGESQIDKGQSQMDVDSGIETMEVEEHPEPKRKRNISVGSEASEDQVKRSLCRVFCISWEELNSTQNVLYLREIADVAATSTTKFSDLRDFVNQIIMEAIIKLQETTTDSSHGETKLPHSNEIGYWQGTSYHSFREFSSKITVNSSAELSILKYLIDCYDRVALEEKNSPKKTSIPPMSDALFIARHQCVSYSALALQGAFTQTRTHTGYSPLIPFLLSHNLPRGFLSELVHTYHQDMENLHAIFDPVIQYLSRCIASLGLNNDKYRDYLSSMVELCSIKTSNSRPICNLLVEQSNWLPEPVSQASGMEVEKLTLLGPFLGLSVFAEDDVKVVDEYFANHHMSQDNAWAIYKSLMGSLEDVRTQCFHIIHNLLLNTPTREATLTLISKILERNAKRSQIQFDERFLCGDGFMLNLMSVLQKLSEKIDLDKIDIYYPFHHTTRISLAGKSRMRFTEKEAEEWGQQLCVSSAESSVKFSTECFFLTLHCHHLSILPVTRKYQRRLRAIRDLHRLISEMEAAEPQWKNLPTAHRSREQLKKWKSQYQRLQKSKMCADAGVLDKDMLLRCLSFYTRTADLLMRIADPANRCQVVPLPKDIPGYFSALPEFYLEDMADFILFALQYMPVGLVEAEHRRMTQLVLVMLCSQNYLRNPYLTAKLVEVLFVLQPSIQPKTESLNVELLMSETAINNLVPSLMKFYTDVESTGASSEFYDKFTIRYHISIIFKTMWTMPAHQIKFMEEAKSGKQFVRFINMLMNDTTYLLDESLDCLKRIHEVQELMDSPAKWNALSKEQQQTKSRQLSSDERQCRNYLTLATETVEMFHYLSTKIVEPFLVPELADRLTAMLNFNLQQLCGPKCKNLKVKTPDKYGWEPKKLLNILTDIYLHLDCEDFAKAIANDERSYRKELFDNAIDCIKKACIKTEDEINSFSDLQNRVEAYVVQKHKSEMDYGDIPEEFKDPLMDTLMDNPVILPSGTIMDRAIIIRHLLNSQTDPFNRQPLKEEQLIPATDLKLRIDKWMEDKRKSS</sequence>
<dbReference type="SUPFAM" id="SSF57850">
    <property type="entry name" value="RING/U-box"/>
    <property type="match status" value="1"/>
</dbReference>
<evidence type="ECO:0000256" key="4">
    <source>
        <dbReference type="ARBA" id="ARBA00004906"/>
    </source>
</evidence>
<evidence type="ECO:0000313" key="20">
    <source>
        <dbReference type="RefSeq" id="XP_055864209.1"/>
    </source>
</evidence>
<keyword evidence="19" id="KW-1185">Reference proteome</keyword>
<organism evidence="19 20">
    <name type="scientific">Biomphalaria glabrata</name>
    <name type="common">Bloodfluke planorb</name>
    <name type="synonym">Freshwater snail</name>
    <dbReference type="NCBI Taxonomy" id="6526"/>
    <lineage>
        <taxon>Eukaryota</taxon>
        <taxon>Metazoa</taxon>
        <taxon>Spiralia</taxon>
        <taxon>Lophotrochozoa</taxon>
        <taxon>Mollusca</taxon>
        <taxon>Gastropoda</taxon>
        <taxon>Heterobranchia</taxon>
        <taxon>Euthyneura</taxon>
        <taxon>Panpulmonata</taxon>
        <taxon>Hygrophila</taxon>
        <taxon>Lymnaeoidea</taxon>
        <taxon>Planorbidae</taxon>
        <taxon>Biomphalaria</taxon>
    </lineage>
</organism>
<dbReference type="GO" id="GO:0005737">
    <property type="term" value="C:cytoplasm"/>
    <property type="evidence" value="ECO:0007669"/>
    <property type="project" value="UniProtKB-SubCell"/>
</dbReference>
<dbReference type="GeneID" id="106061518"/>
<accession>A0A9W2YNI0</accession>
<dbReference type="RefSeq" id="XP_055864209.1">
    <property type="nucleotide sequence ID" value="XM_056008234.1"/>
</dbReference>
<feature type="compositionally biased region" description="Polar residues" evidence="17">
    <location>
        <begin position="75"/>
        <end position="91"/>
    </location>
</feature>
<dbReference type="OrthoDB" id="20295at2759"/>
<evidence type="ECO:0000313" key="19">
    <source>
        <dbReference type="Proteomes" id="UP001165740"/>
    </source>
</evidence>
<dbReference type="Proteomes" id="UP001165740">
    <property type="component" value="Chromosome 13"/>
</dbReference>
<keyword evidence="10" id="KW-0833">Ubl conjugation pathway</keyword>
<evidence type="ECO:0000256" key="16">
    <source>
        <dbReference type="ARBA" id="ARBA00083610"/>
    </source>
</evidence>
<evidence type="ECO:0000256" key="15">
    <source>
        <dbReference type="ARBA" id="ARBA00081821"/>
    </source>
</evidence>
<evidence type="ECO:0000256" key="5">
    <source>
        <dbReference type="ARBA" id="ARBA00007434"/>
    </source>
</evidence>
<evidence type="ECO:0000256" key="3">
    <source>
        <dbReference type="ARBA" id="ARBA00004496"/>
    </source>
</evidence>
<dbReference type="OMA" id="SNAFMTN"/>
<evidence type="ECO:0000256" key="13">
    <source>
        <dbReference type="ARBA" id="ARBA00056267"/>
    </source>
</evidence>
<dbReference type="GO" id="GO:0034450">
    <property type="term" value="F:ubiquitin-ubiquitin ligase activity"/>
    <property type="evidence" value="ECO:0007669"/>
    <property type="project" value="InterPro"/>
</dbReference>
<dbReference type="GO" id="GO:0000209">
    <property type="term" value="P:protein polyubiquitination"/>
    <property type="evidence" value="ECO:0007669"/>
    <property type="project" value="TreeGrafter"/>
</dbReference>
<comment type="catalytic activity">
    <reaction evidence="1">
        <text>S-ubiquitinyl-[E2 ubiquitin-conjugating enzyme]-L-cysteine + [acceptor protein]-L-lysine = [E2 ubiquitin-conjugating enzyme]-L-cysteine + N(6)-ubiquitinyl-[acceptor protein]-L-lysine.</text>
        <dbReference type="EC" id="2.3.2.27"/>
    </reaction>
</comment>
<dbReference type="GO" id="GO:0006511">
    <property type="term" value="P:ubiquitin-dependent protein catabolic process"/>
    <property type="evidence" value="ECO:0007669"/>
    <property type="project" value="InterPro"/>
</dbReference>
<dbReference type="PANTHER" id="PTHR13931:SF2">
    <property type="entry name" value="UBIQUITIN CONJUGATION FACTOR E4 B"/>
    <property type="match status" value="1"/>
</dbReference>
<evidence type="ECO:0000256" key="10">
    <source>
        <dbReference type="ARBA" id="ARBA00022786"/>
    </source>
</evidence>
<comment type="function">
    <text evidence="13">Ubiquitin-protein ligase that probably functions as an E3 ligase in conjunction with specific E1 and E2 ligases. May also function as an E4 ligase mediating the assembly of polyubiquitin chains on substrates ubiquitinated by another E3 ubiquitin ligase. May regulate myosin assembly in striated muscles together with STUB1 and VCP/p97 by targeting myosin chaperone UNC45B for proteasomal degradation.</text>
</comment>
<evidence type="ECO:0000256" key="1">
    <source>
        <dbReference type="ARBA" id="ARBA00000900"/>
    </source>
</evidence>
<evidence type="ECO:0000256" key="17">
    <source>
        <dbReference type="SAM" id="MobiDB-lite"/>
    </source>
</evidence>
<dbReference type="InterPro" id="IPR003613">
    <property type="entry name" value="Ubox_domain"/>
</dbReference>
<evidence type="ECO:0000256" key="12">
    <source>
        <dbReference type="ARBA" id="ARBA00023242"/>
    </source>
</evidence>
<dbReference type="InterPro" id="IPR013083">
    <property type="entry name" value="Znf_RING/FYVE/PHD"/>
</dbReference>
<proteinExistence type="inferred from homology"/>
<keyword evidence="11" id="KW-0007">Acetylation</keyword>
<evidence type="ECO:0000256" key="2">
    <source>
        <dbReference type="ARBA" id="ARBA00004123"/>
    </source>
</evidence>
<dbReference type="AlphaFoldDB" id="A0A9W2YNI0"/>
<dbReference type="EC" id="2.3.2.27" evidence="6"/>
<evidence type="ECO:0000256" key="9">
    <source>
        <dbReference type="ARBA" id="ARBA00022679"/>
    </source>
</evidence>
<dbReference type="Pfam" id="PF10408">
    <property type="entry name" value="Ufd2P_core"/>
    <property type="match status" value="1"/>
</dbReference>
<gene>
    <name evidence="20" type="primary">LOC106061518</name>
</gene>
<dbReference type="PANTHER" id="PTHR13931">
    <property type="entry name" value="UBIQUITINATION FACTOR E4"/>
    <property type="match status" value="1"/>
</dbReference>
<dbReference type="GO" id="GO:0005634">
    <property type="term" value="C:nucleus"/>
    <property type="evidence" value="ECO:0007669"/>
    <property type="project" value="UniProtKB-SubCell"/>
</dbReference>
<keyword evidence="7" id="KW-0963">Cytoplasm</keyword>
<dbReference type="PROSITE" id="PS51698">
    <property type="entry name" value="U_BOX"/>
    <property type="match status" value="1"/>
</dbReference>
<evidence type="ECO:0000259" key="18">
    <source>
        <dbReference type="PROSITE" id="PS51698"/>
    </source>
</evidence>
<dbReference type="GO" id="GO:0000151">
    <property type="term" value="C:ubiquitin ligase complex"/>
    <property type="evidence" value="ECO:0007669"/>
    <property type="project" value="InterPro"/>
</dbReference>
<keyword evidence="12" id="KW-0539">Nucleus</keyword>
<evidence type="ECO:0000256" key="7">
    <source>
        <dbReference type="ARBA" id="ARBA00022490"/>
    </source>
</evidence>
<dbReference type="SMART" id="SM00504">
    <property type="entry name" value="Ubox"/>
    <property type="match status" value="1"/>
</dbReference>
<feature type="region of interest" description="Disordered" evidence="17">
    <location>
        <begin position="1"/>
        <end position="119"/>
    </location>
</feature>
<evidence type="ECO:0000256" key="8">
    <source>
        <dbReference type="ARBA" id="ARBA00022553"/>
    </source>
</evidence>
<comment type="pathway">
    <text evidence="4">Protein modification; protein ubiquitination.</text>
</comment>
<evidence type="ECO:0000256" key="14">
    <source>
        <dbReference type="ARBA" id="ARBA00072779"/>
    </source>
</evidence>
<dbReference type="Pfam" id="PF04564">
    <property type="entry name" value="U-box"/>
    <property type="match status" value="1"/>
</dbReference>
<comment type="subcellular location">
    <subcellularLocation>
        <location evidence="3">Cytoplasm</location>
    </subcellularLocation>
    <subcellularLocation>
        <location evidence="2">Nucleus</location>
    </subcellularLocation>
</comment>
<dbReference type="Gene3D" id="3.30.40.10">
    <property type="entry name" value="Zinc/RING finger domain, C3HC4 (zinc finger)"/>
    <property type="match status" value="1"/>
</dbReference>
<dbReference type="GO" id="GO:0036503">
    <property type="term" value="P:ERAD pathway"/>
    <property type="evidence" value="ECO:0007669"/>
    <property type="project" value="InterPro"/>
</dbReference>
<evidence type="ECO:0000256" key="11">
    <source>
        <dbReference type="ARBA" id="ARBA00022990"/>
    </source>
</evidence>
<dbReference type="CDD" id="cd16658">
    <property type="entry name" value="RING-Ubox_UBE4B"/>
    <property type="match status" value="1"/>
</dbReference>
<feature type="domain" description="U-box" evidence="18">
    <location>
        <begin position="1027"/>
        <end position="1100"/>
    </location>
</feature>
<dbReference type="FunFam" id="3.30.40.10:FF:000060">
    <property type="entry name" value="ubiquitin conjugation factor E4 B"/>
    <property type="match status" value="1"/>
</dbReference>
<keyword evidence="8" id="KW-0597">Phosphoprotein</keyword>
<comment type="similarity">
    <text evidence="5">Belongs to the ubiquitin conjugation factor E4 family.</text>
</comment>
<protein>
    <recommendedName>
        <fullName evidence="14">Ubiquitin conjugation factor E4 B</fullName>
        <ecNumber evidence="6">2.3.2.27</ecNumber>
    </recommendedName>
    <alternativeName>
        <fullName evidence="16">RING-type E3 ubiquitin transferase E4 B</fullName>
    </alternativeName>
    <alternativeName>
        <fullName evidence="15">Ubiquitin fusion degradation protein 2</fullName>
    </alternativeName>
</protein>
<keyword evidence="9" id="KW-0808">Transferase</keyword>
<evidence type="ECO:0000256" key="6">
    <source>
        <dbReference type="ARBA" id="ARBA00012483"/>
    </source>
</evidence>
<reference evidence="20" key="1">
    <citation type="submission" date="2025-08" db="UniProtKB">
        <authorList>
            <consortium name="RefSeq"/>
        </authorList>
    </citation>
    <scope>IDENTIFICATION</scope>
</reference>